<protein>
    <submittedName>
        <fullName evidence="1">Uncharacterized protein</fullName>
    </submittedName>
</protein>
<comment type="caution">
    <text evidence="1">The sequence shown here is derived from an EMBL/GenBank/DDBJ whole genome shotgun (WGS) entry which is preliminary data.</text>
</comment>
<reference evidence="1 2" key="1">
    <citation type="submission" date="2017-08" db="EMBL/GenBank/DDBJ databases">
        <title>Burning lignite coal seam in the remote Altai Mountains harbors a hydrogen-driven thermophilic microbial community.</title>
        <authorList>
            <person name="Kadnikov V.V."/>
            <person name="Mardanov A.V."/>
            <person name="Ivasenko D."/>
            <person name="Beletsky A.V."/>
            <person name="Karnachuk O.V."/>
            <person name="Ravin N.V."/>
        </authorList>
    </citation>
    <scope>NUCLEOTIDE SEQUENCE [LARGE SCALE GENOMIC DNA]</scope>
    <source>
        <strain evidence="1">AL33</strain>
    </source>
</reference>
<accession>A0A2T5GEQ4</accession>
<dbReference type="EMBL" id="PEBV01000002">
    <property type="protein sequence ID" value="PTQ54666.1"/>
    <property type="molecule type" value="Genomic_DNA"/>
</dbReference>
<gene>
    <name evidence="1" type="ORF">HSCHL_2257</name>
</gene>
<evidence type="ECO:0000313" key="1">
    <source>
        <dbReference type="EMBL" id="PTQ54666.1"/>
    </source>
</evidence>
<dbReference type="Proteomes" id="UP000244180">
    <property type="component" value="Unassembled WGS sequence"/>
</dbReference>
<evidence type="ECO:0000313" key="2">
    <source>
        <dbReference type="Proteomes" id="UP000244180"/>
    </source>
</evidence>
<organism evidence="1 2">
    <name type="scientific">Hydrogenibacillus schlegelii</name>
    <name type="common">Bacillus schlegelii</name>
    <dbReference type="NCBI Taxonomy" id="1484"/>
    <lineage>
        <taxon>Bacteria</taxon>
        <taxon>Bacillati</taxon>
        <taxon>Bacillota</taxon>
        <taxon>Bacilli</taxon>
        <taxon>Bacillales</taxon>
        <taxon>Bacillales Family X. Incertae Sedis</taxon>
        <taxon>Hydrogenibacillus</taxon>
    </lineage>
</organism>
<dbReference type="AlphaFoldDB" id="A0A2T5GEQ4"/>
<proteinExistence type="predicted"/>
<sequence length="37" mass="4298">MRMSERALGRPATIGFDFYISFFDGVVKFCRRRQAPA</sequence>
<name>A0A2T5GEQ4_HYDSH</name>